<dbReference type="Gene3D" id="1.25.40.10">
    <property type="entry name" value="Tetratricopeptide repeat domain"/>
    <property type="match status" value="4"/>
</dbReference>
<proteinExistence type="predicted"/>
<comment type="caution">
    <text evidence="4">The sequence shown here is derived from an EMBL/GenBank/DDBJ whole genome shotgun (WGS) entry which is preliminary data.</text>
</comment>
<keyword evidence="2 3" id="KW-0802">TPR repeat</keyword>
<dbReference type="EMBL" id="QREG01000001">
    <property type="protein sequence ID" value="REE05960.1"/>
    <property type="molecule type" value="Genomic_DNA"/>
</dbReference>
<feature type="repeat" description="TPR" evidence="3">
    <location>
        <begin position="456"/>
        <end position="489"/>
    </location>
</feature>
<feature type="repeat" description="TPR" evidence="3">
    <location>
        <begin position="660"/>
        <end position="693"/>
    </location>
</feature>
<sequence length="779" mass="87972">MLCVEIEGNATVNIETILTVVVQFNPVWHIKYMCQLSHRRCIFKNLTHNSQPMIPVRHIFTTLVCTLLTLTATTQALQPGKWMGTFSFASGTEFLMVIEVDQVAKKRFTGKVYWPDYFNNAAAIEGSIKKKNFTFKEVKLLQGKEMDMSSKYQFVIGEEGELLGTAGQGSAPNATFKLKNYDQMTPSLQAEWDERLAAEAQKWGVAIIGPESPKEEAEAKLLKYRQISADFDQSTSSLTVWGSTFIKGMHFPIFLVFVNPEMYMEMELQGTKFIQVKTDSIEWSYNPTQDQVIVTPKEKNEDNGIFGNAGISANARVIAANTATINGLSATRIKIQDGANTKIIYLSKNHDLLREETSTEIQDFSGYYPLEGVSMPGVFKNVSLEQHLILNLDSAVLNRPVDESLFQIPEHLQSKIYEEQNEDKYNETGNEFFKDGAYEKAISNYNQAIQLDADRFIFFYNRGSAHLKLGNNYAAITDLTRAIELNPEYQQAWNQRGETKANLGDQASAMEDYQQAIALDSSYQDAWLNLGLAQYNQGNFEHALTSFSQLISLDSTNGLYHYNLAYTYSQLGKDTVAITYFEKALTHGHDPINSNNMIGISYYRMEDYRSAAVYFREVVARNNENPVYLLNLGKSLYEIDSLEPAKSYISKSLELAPDNDDALNHLGLTYYAQEDYSTAITFFTKAIAVNEDNAYYYDNRAFAKAGMLNYTGAIEDFTESIDLYPKDPNVYYNRAQMNLNLNNKFDACRDFRKASEMGMEAAKEAIAENCGLGSPIDPD</sequence>
<feature type="repeat" description="TPR" evidence="3">
    <location>
        <begin position="422"/>
        <end position="455"/>
    </location>
</feature>
<feature type="repeat" description="TPR" evidence="3">
    <location>
        <begin position="490"/>
        <end position="523"/>
    </location>
</feature>
<feature type="repeat" description="TPR" evidence="3">
    <location>
        <begin position="524"/>
        <end position="557"/>
    </location>
</feature>
<name>A0A3D9LGW8_MARFU</name>
<dbReference type="InterPro" id="IPR011990">
    <property type="entry name" value="TPR-like_helical_dom_sf"/>
</dbReference>
<feature type="repeat" description="TPR" evidence="3">
    <location>
        <begin position="626"/>
        <end position="659"/>
    </location>
</feature>
<dbReference type="GO" id="GO:0009279">
    <property type="term" value="C:cell outer membrane"/>
    <property type="evidence" value="ECO:0007669"/>
    <property type="project" value="TreeGrafter"/>
</dbReference>
<dbReference type="SMART" id="SM00028">
    <property type="entry name" value="TPR"/>
    <property type="match status" value="10"/>
</dbReference>
<organism evidence="4 5">
    <name type="scientific">Marinoscillum furvescens DSM 4134</name>
    <dbReference type="NCBI Taxonomy" id="1122208"/>
    <lineage>
        <taxon>Bacteria</taxon>
        <taxon>Pseudomonadati</taxon>
        <taxon>Bacteroidota</taxon>
        <taxon>Cytophagia</taxon>
        <taxon>Cytophagales</taxon>
        <taxon>Reichenbachiellaceae</taxon>
        <taxon>Marinoscillum</taxon>
    </lineage>
</organism>
<reference evidence="4 5" key="1">
    <citation type="submission" date="2018-07" db="EMBL/GenBank/DDBJ databases">
        <title>Genomic Encyclopedia of Type Strains, Phase IV (KMG-IV): sequencing the most valuable type-strain genomes for metagenomic binning, comparative biology and taxonomic classification.</title>
        <authorList>
            <person name="Goeker M."/>
        </authorList>
    </citation>
    <scope>NUCLEOTIDE SEQUENCE [LARGE SCALE GENOMIC DNA]</scope>
    <source>
        <strain evidence="4 5">DSM 4134</strain>
    </source>
</reference>
<keyword evidence="1" id="KW-0677">Repeat</keyword>
<accession>A0A3D9LGW8</accession>
<dbReference type="Pfam" id="PF13432">
    <property type="entry name" value="TPR_16"/>
    <property type="match status" value="1"/>
</dbReference>
<dbReference type="PROSITE" id="PS50005">
    <property type="entry name" value="TPR"/>
    <property type="match status" value="6"/>
</dbReference>
<dbReference type="GO" id="GO:0046813">
    <property type="term" value="P:receptor-mediated virion attachment to host cell"/>
    <property type="evidence" value="ECO:0007669"/>
    <property type="project" value="TreeGrafter"/>
</dbReference>
<dbReference type="SUPFAM" id="SSF48452">
    <property type="entry name" value="TPR-like"/>
    <property type="match status" value="1"/>
</dbReference>
<evidence type="ECO:0000256" key="2">
    <source>
        <dbReference type="ARBA" id="ARBA00022803"/>
    </source>
</evidence>
<dbReference type="PANTHER" id="PTHR44858">
    <property type="entry name" value="TETRATRICOPEPTIDE REPEAT PROTEIN 6"/>
    <property type="match status" value="1"/>
</dbReference>
<keyword evidence="5" id="KW-1185">Reference proteome</keyword>
<dbReference type="Pfam" id="PF13414">
    <property type="entry name" value="TPR_11"/>
    <property type="match status" value="2"/>
</dbReference>
<dbReference type="InterPro" id="IPR019734">
    <property type="entry name" value="TPR_rpt"/>
</dbReference>
<evidence type="ECO:0000256" key="1">
    <source>
        <dbReference type="ARBA" id="ARBA00022737"/>
    </source>
</evidence>
<evidence type="ECO:0000313" key="5">
    <source>
        <dbReference type="Proteomes" id="UP000256779"/>
    </source>
</evidence>
<dbReference type="PANTHER" id="PTHR44858:SF1">
    <property type="entry name" value="UDP-N-ACETYLGLUCOSAMINE--PEPTIDE N-ACETYLGLUCOSAMINYLTRANSFERASE SPINDLY-RELATED"/>
    <property type="match status" value="1"/>
</dbReference>
<dbReference type="Pfam" id="PF13181">
    <property type="entry name" value="TPR_8"/>
    <property type="match status" value="1"/>
</dbReference>
<gene>
    <name evidence="4" type="ORF">C7460_101479</name>
</gene>
<evidence type="ECO:0000256" key="3">
    <source>
        <dbReference type="PROSITE-ProRule" id="PRU00339"/>
    </source>
</evidence>
<dbReference type="AlphaFoldDB" id="A0A3D9LGW8"/>
<protein>
    <submittedName>
        <fullName evidence="4">Tetratricopeptide repeat protein</fullName>
    </submittedName>
</protein>
<dbReference type="InterPro" id="IPR050498">
    <property type="entry name" value="Ycf3"/>
</dbReference>
<dbReference type="Proteomes" id="UP000256779">
    <property type="component" value="Unassembled WGS sequence"/>
</dbReference>
<dbReference type="Pfam" id="PF00515">
    <property type="entry name" value="TPR_1"/>
    <property type="match status" value="1"/>
</dbReference>
<evidence type="ECO:0000313" key="4">
    <source>
        <dbReference type="EMBL" id="REE05960.1"/>
    </source>
</evidence>